<name>Q752I2_EREGS</name>
<dbReference type="eggNOG" id="ENOG502SFCR">
    <property type="taxonomic scope" value="Eukaryota"/>
</dbReference>
<evidence type="ECO:0000313" key="3">
    <source>
        <dbReference type="Proteomes" id="UP000000591"/>
    </source>
</evidence>
<reference evidence="3" key="2">
    <citation type="journal article" date="2013" name="G3 (Bethesda)">
        <title>Genomes of Ashbya fungi isolated from insects reveal four mating-type loci, numerous translocations, lack of transposons, and distinct gene duplications.</title>
        <authorList>
            <person name="Dietrich F.S."/>
            <person name="Voegeli S."/>
            <person name="Kuo S."/>
            <person name="Philippsen P."/>
        </authorList>
    </citation>
    <scope>GENOME REANNOTATION</scope>
    <source>
        <strain evidence="3">ATCC 10895 / CBS 109.51 / FGSC 9923 / NRRL Y-1056</strain>
    </source>
</reference>
<dbReference type="KEGG" id="ago:AGOS_AFR594W"/>
<dbReference type="AlphaFoldDB" id="Q752I2"/>
<gene>
    <name evidence="2" type="ORF">AGOS_AFR594W</name>
</gene>
<dbReference type="EMBL" id="AE016819">
    <property type="protein sequence ID" value="AAS53965.1"/>
    <property type="molecule type" value="Genomic_DNA"/>
</dbReference>
<feature type="compositionally biased region" description="Low complexity" evidence="1">
    <location>
        <begin position="11"/>
        <end position="61"/>
    </location>
</feature>
<protein>
    <submittedName>
        <fullName evidence="2">AFR594Wp</fullName>
    </submittedName>
</protein>
<dbReference type="OMA" id="KWKSKRY"/>
<dbReference type="RefSeq" id="NP_986141.1">
    <property type="nucleotide sequence ID" value="NM_212277.1"/>
</dbReference>
<evidence type="ECO:0000256" key="1">
    <source>
        <dbReference type="SAM" id="MobiDB-lite"/>
    </source>
</evidence>
<organism evidence="2 3">
    <name type="scientific">Eremothecium gossypii (strain ATCC 10895 / CBS 109.51 / FGSC 9923 / NRRL Y-1056)</name>
    <name type="common">Yeast</name>
    <name type="synonym">Ashbya gossypii</name>
    <dbReference type="NCBI Taxonomy" id="284811"/>
    <lineage>
        <taxon>Eukaryota</taxon>
        <taxon>Fungi</taxon>
        <taxon>Dikarya</taxon>
        <taxon>Ascomycota</taxon>
        <taxon>Saccharomycotina</taxon>
        <taxon>Saccharomycetes</taxon>
        <taxon>Saccharomycetales</taxon>
        <taxon>Saccharomycetaceae</taxon>
        <taxon>Eremothecium</taxon>
    </lineage>
</organism>
<accession>Q752I2</accession>
<keyword evidence="3" id="KW-1185">Reference proteome</keyword>
<proteinExistence type="predicted"/>
<evidence type="ECO:0000313" key="2">
    <source>
        <dbReference type="EMBL" id="AAS53965.1"/>
    </source>
</evidence>
<dbReference type="InParanoid" id="Q752I2"/>
<dbReference type="GeneID" id="4622424"/>
<feature type="region of interest" description="Disordered" evidence="1">
    <location>
        <begin position="1"/>
        <end position="84"/>
    </location>
</feature>
<dbReference type="Proteomes" id="UP000000591">
    <property type="component" value="Chromosome VI"/>
</dbReference>
<dbReference type="OrthoDB" id="4036571at2759"/>
<sequence>MAHVPRPKLTGWAAAASAKRSAGPAAGSHSGAGRASSTSSAAVASPGSSSGSAASLTPSSAQRDGPAHDTKDGKKTRRQRHPFNAQEVDTFLREHFKQHALKAAVCPSASRRVSWDTSTSSKWKSKRYGCLNEVAKALRS</sequence>
<dbReference type="FunCoup" id="Q752I2">
    <property type="interactions" value="113"/>
</dbReference>
<reference evidence="2 3" key="1">
    <citation type="journal article" date="2004" name="Science">
        <title>The Ashbya gossypii genome as a tool for mapping the ancient Saccharomyces cerevisiae genome.</title>
        <authorList>
            <person name="Dietrich F.S."/>
            <person name="Voegeli S."/>
            <person name="Brachat S."/>
            <person name="Lerch A."/>
            <person name="Gates K."/>
            <person name="Steiner S."/>
            <person name="Mohr C."/>
            <person name="Pohlmann R."/>
            <person name="Luedi P."/>
            <person name="Choi S."/>
            <person name="Wing R.A."/>
            <person name="Flavier A."/>
            <person name="Gaffney T.D."/>
            <person name="Philippsen P."/>
        </authorList>
    </citation>
    <scope>NUCLEOTIDE SEQUENCE [LARGE SCALE GENOMIC DNA]</scope>
    <source>
        <strain evidence="3">ATCC 10895 / CBS 109.51 / FGSC 9923 / NRRL Y-1056</strain>
    </source>
</reference>
<dbReference type="HOGENOM" id="CLU_125609_1_0_1"/>